<sequence length="94" mass="10799">MKNIPENWQMVEQYEGNFIFEDAENQFSVSVDRMGNFTPPYEINFQQLSGTFTKIGFEDGAYSAHAANKEEALEKAYEMMTFISGRIKTKSLIP</sequence>
<gene>
    <name evidence="1" type="ORF">RM545_03710</name>
</gene>
<accession>A0ABU3CHF3</accession>
<comment type="caution">
    <text evidence="1">The sequence shown here is derived from an EMBL/GenBank/DDBJ whole genome shotgun (WGS) entry which is preliminary data.</text>
</comment>
<reference evidence="1 2" key="1">
    <citation type="submission" date="2023-09" db="EMBL/GenBank/DDBJ databases">
        <authorList>
            <person name="Rey-Velasco X."/>
        </authorList>
    </citation>
    <scope>NUCLEOTIDE SEQUENCE [LARGE SCALE GENOMIC DNA]</scope>
    <source>
        <strain evidence="1 2">F260</strain>
    </source>
</reference>
<dbReference type="Proteomes" id="UP001245285">
    <property type="component" value="Unassembled WGS sequence"/>
</dbReference>
<dbReference type="RefSeq" id="WP_311493968.1">
    <property type="nucleotide sequence ID" value="NZ_JAVRHO010000004.1"/>
</dbReference>
<evidence type="ECO:0008006" key="3">
    <source>
        <dbReference type="Google" id="ProtNLM"/>
    </source>
</evidence>
<protein>
    <recommendedName>
        <fullName evidence="3">Phage protein</fullName>
    </recommendedName>
</protein>
<keyword evidence="2" id="KW-1185">Reference proteome</keyword>
<dbReference type="EMBL" id="JAVRHO010000004">
    <property type="protein sequence ID" value="MDT0645783.1"/>
    <property type="molecule type" value="Genomic_DNA"/>
</dbReference>
<evidence type="ECO:0000313" key="2">
    <source>
        <dbReference type="Proteomes" id="UP001245285"/>
    </source>
</evidence>
<evidence type="ECO:0000313" key="1">
    <source>
        <dbReference type="EMBL" id="MDT0645783.1"/>
    </source>
</evidence>
<name>A0ABU3CHF3_9FLAO</name>
<proteinExistence type="predicted"/>
<organism evidence="1 2">
    <name type="scientific">Autumnicola lenta</name>
    <dbReference type="NCBI Taxonomy" id="3075593"/>
    <lineage>
        <taxon>Bacteria</taxon>
        <taxon>Pseudomonadati</taxon>
        <taxon>Bacteroidota</taxon>
        <taxon>Flavobacteriia</taxon>
        <taxon>Flavobacteriales</taxon>
        <taxon>Flavobacteriaceae</taxon>
        <taxon>Autumnicola</taxon>
    </lineage>
</organism>